<dbReference type="Gene3D" id="2.160.10.10">
    <property type="entry name" value="Hexapeptide repeat proteins"/>
    <property type="match status" value="3"/>
</dbReference>
<dbReference type="Pfam" id="PF00550">
    <property type="entry name" value="PP-binding"/>
    <property type="match status" value="1"/>
</dbReference>
<sequence>MNMRNLRGGMTESAACSVQWRVGLNEMRDIPAPITPDDGSLADVFRFTAARLPEKTAIRFRGQTISYAELDALSSRWAAVLAARGIGPGRFVGIWITRSIALHAAVLAVLKTGAAYLPFDPEAPRERVDISVEDCQAAAVLVDAAHLTLADGLSVPVMTTDTLDETAPAIAPGADAFQRPSPGDPAYAIYTSGSTGKPKGIAVCQSNIRHLLQSENAVLGIREDDIVYQGFSPAFDMSLEEVFISYLAGATLVVAPPELVRASDALPDVLTEENVTVLHCVPTLLAMLDRDVPSLRLINMGGEACPAVLVDRWWKPGRRLLNTYGPTETTVTATAAELEPGDPITIGYPLPGYTAYILDETTLAPVPAGESGELLIGGPGVSLGYIGRPELTAEKFIRNPLAAADASDIPDPVLYRTGDKASFDTEGRIVFHGRIDDQIKFRGYRIETGEIEAELGKLDAVRAAAVVLREDSAGTQHLVAFISYAEGTTPDAGTIRAALAARLPAYMLPTVFLALDEIPRLPSGKINRKALPAVIETIAPEKRDIVAPRTPAEAALVEAAQAVFPHIQVSTTDDFFQDLGGHSLSAAGLVSRLRQDERFRSVSIQDLYECRTLDRLAAKFADTASGDTTAALPPFQTVPPWRHRLCGAAQSVALIPIFGLQAIRDIVPYLVFSALMEFEWTLRQAILGTLFTFVLTPLVITAIAIAAKWLVIGRYKPGSYPLWGSYYFRWWFVSRMLQVVPAAFMADTPAYSIYCRLLGMKVGKDAHLGSVGFGAADLIEIGADTSIGNEVFLNNVSIEGGMLHIGHIRIGADCYVGSRAVVERDAVMEDRAELGNLSALSADRTIPAGEIWTGSPASFTAKAAPETQPEQVTPLRRVVFDTALSLVMAVFPVIAFVPLLPGMVIYDQLHDGRWSIGAVPLYALIPLLSVMYISFMLAEIVILRWLLLGRVKAGVYDVRSAFFLRKWFVDHLMELALGAVHAIYATLYVVPWMRALGAKIGEYTEISTATSVTHDLLDIGPEAFIADGVMLGDADIRHGRLYLRKTIIGRRSFVGNSALLPDGTSIPDECLVGCLSVPPATDKAPLKDGQTCLGSPSFILPTRQSFTCHAETLTFRPGPIRIGMRLLIEGIRVLLPPALFIAMLGHAMSCFDWTYDHYGLLASYAAVPFIYFAVMGVPSLLSVALMKWVLIGRYKSAEVPMWTPFVWLSEAVTATYEGLTVPFLLDPFRGTPFLPWSWKLLGAKVGHRICADTTDLTEFDMVEIGDDAALDTNCGPQTHLFEDRVMKIGLVRLGARTSLGTMSIALYGSTVNDDARIGPLSLVMKGESIPAGTVWAGSPARRQS</sequence>
<name>A0AAC9K616_9PROT</name>
<dbReference type="EC" id="6.3.2.-" evidence="5"/>
<protein>
    <submittedName>
        <fullName evidence="5">Non-ribosomal peptide synthetase module</fullName>
        <ecNumber evidence="5">6.3.2.-</ecNumber>
    </submittedName>
</protein>
<dbReference type="PANTHER" id="PTHR45527:SF1">
    <property type="entry name" value="FATTY ACID SYNTHASE"/>
    <property type="match status" value="1"/>
</dbReference>
<dbReference type="InterPro" id="IPR036736">
    <property type="entry name" value="ACP-like_sf"/>
</dbReference>
<dbReference type="GO" id="GO:0043041">
    <property type="term" value="P:amino acid activation for nonribosomal peptide biosynthetic process"/>
    <property type="evidence" value="ECO:0007669"/>
    <property type="project" value="TreeGrafter"/>
</dbReference>
<evidence type="ECO:0000256" key="3">
    <source>
        <dbReference type="SAM" id="Phobius"/>
    </source>
</evidence>
<dbReference type="FunFam" id="3.40.50.980:FF:000001">
    <property type="entry name" value="Non-ribosomal peptide synthetase"/>
    <property type="match status" value="1"/>
</dbReference>
<dbReference type="InterPro" id="IPR006162">
    <property type="entry name" value="Ppantetheine_attach_site"/>
</dbReference>
<keyword evidence="5" id="KW-0436">Ligase</keyword>
<evidence type="ECO:0000256" key="2">
    <source>
        <dbReference type="ARBA" id="ARBA00022553"/>
    </source>
</evidence>
<dbReference type="InterPro" id="IPR012728">
    <property type="entry name" value="Pls/PosA_C"/>
</dbReference>
<dbReference type="InterPro" id="IPR029058">
    <property type="entry name" value="AB_hydrolase_fold"/>
</dbReference>
<dbReference type="InterPro" id="IPR042099">
    <property type="entry name" value="ANL_N_sf"/>
</dbReference>
<dbReference type="Gene3D" id="3.30.300.30">
    <property type="match status" value="1"/>
</dbReference>
<dbReference type="InterPro" id="IPR045851">
    <property type="entry name" value="AMP-bd_C_sf"/>
</dbReference>
<dbReference type="PROSITE" id="PS50075">
    <property type="entry name" value="CARRIER"/>
    <property type="match status" value="1"/>
</dbReference>
<evidence type="ECO:0000313" key="6">
    <source>
        <dbReference type="Proteomes" id="UP000182373"/>
    </source>
</evidence>
<dbReference type="EMBL" id="CP018191">
    <property type="protein sequence ID" value="APH53446.1"/>
    <property type="molecule type" value="Genomic_DNA"/>
</dbReference>
<dbReference type="Gene3D" id="3.40.50.1820">
    <property type="entry name" value="alpha/beta hydrolase"/>
    <property type="match status" value="1"/>
</dbReference>
<dbReference type="PROSITE" id="PS00012">
    <property type="entry name" value="PHOSPHOPANTETHEINE"/>
    <property type="match status" value="1"/>
</dbReference>
<dbReference type="InterPro" id="IPR009081">
    <property type="entry name" value="PP-bd_ACP"/>
</dbReference>
<feature type="transmembrane region" description="Helical" evidence="3">
    <location>
        <begin position="685"/>
        <end position="712"/>
    </location>
</feature>
<dbReference type="InterPro" id="IPR025110">
    <property type="entry name" value="AMP-bd_C"/>
</dbReference>
<dbReference type="Proteomes" id="UP000182373">
    <property type="component" value="Chromosome"/>
</dbReference>
<dbReference type="GO" id="GO:0044550">
    <property type="term" value="P:secondary metabolite biosynthetic process"/>
    <property type="evidence" value="ECO:0007669"/>
    <property type="project" value="TreeGrafter"/>
</dbReference>
<feature type="transmembrane region" description="Helical" evidence="3">
    <location>
        <begin position="921"/>
        <end position="947"/>
    </location>
</feature>
<organism evidence="5 6">
    <name type="scientific">Granulibacter bethesdensis</name>
    <dbReference type="NCBI Taxonomy" id="364410"/>
    <lineage>
        <taxon>Bacteria</taxon>
        <taxon>Pseudomonadati</taxon>
        <taxon>Pseudomonadota</taxon>
        <taxon>Alphaproteobacteria</taxon>
        <taxon>Acetobacterales</taxon>
        <taxon>Acetobacteraceae</taxon>
        <taxon>Granulibacter</taxon>
    </lineage>
</organism>
<dbReference type="InterPro" id="IPR010071">
    <property type="entry name" value="AA_adenyl_dom"/>
</dbReference>
<feature type="domain" description="Carrier" evidence="4">
    <location>
        <begin position="547"/>
        <end position="624"/>
    </location>
</feature>
<feature type="transmembrane region" description="Helical" evidence="3">
    <location>
        <begin position="1169"/>
        <end position="1191"/>
    </location>
</feature>
<reference evidence="6" key="1">
    <citation type="submission" date="2016-11" db="EMBL/GenBank/DDBJ databases">
        <title>Comparative genomic and phenotypic analysis of Granulibacter bethesdensis clinical isolates from patients with chronic granulomatous disease.</title>
        <authorList>
            <person name="Zarember K.A."/>
            <person name="Porcella S.F."/>
            <person name="Chu J."/>
            <person name="Ding L."/>
            <person name="Dahlstrom E."/>
            <person name="Barbian K."/>
            <person name="Martens C."/>
            <person name="Sykora L."/>
            <person name="Kramer S."/>
            <person name="Pettinato A.M."/>
            <person name="Hong H."/>
            <person name="Wald G."/>
            <person name="Berg L.J."/>
            <person name="Rogge L.S."/>
            <person name="Greenberg D.E."/>
            <person name="Falcone E.L."/>
            <person name="Neves J.F."/>
            <person name="Simoes M.J."/>
            <person name="Casal M."/>
            <person name="Rodriguez-Lopez F.C."/>
            <person name="Zelazny A."/>
            <person name="Gallin J.I."/>
            <person name="Holland S.M."/>
        </authorList>
    </citation>
    <scope>NUCLEOTIDE SEQUENCE [LARGE SCALE GENOMIC DNA]</scope>
    <source>
        <strain evidence="6">NIH9.1</strain>
    </source>
</reference>
<dbReference type="SUPFAM" id="SSF56801">
    <property type="entry name" value="Acetyl-CoA synthetase-like"/>
    <property type="match status" value="1"/>
</dbReference>
<keyword evidence="1" id="KW-0596">Phosphopantetheine</keyword>
<gene>
    <name evidence="5" type="ORF">GbCGDNIH9_0223</name>
</gene>
<keyword evidence="3" id="KW-1133">Transmembrane helix</keyword>
<feature type="transmembrane region" description="Helical" evidence="3">
    <location>
        <begin position="878"/>
        <end position="901"/>
    </location>
</feature>
<dbReference type="GO" id="GO:0005737">
    <property type="term" value="C:cytoplasm"/>
    <property type="evidence" value="ECO:0007669"/>
    <property type="project" value="TreeGrafter"/>
</dbReference>
<dbReference type="Pfam" id="PF13193">
    <property type="entry name" value="AMP-binding_C"/>
    <property type="match status" value="1"/>
</dbReference>
<evidence type="ECO:0000256" key="1">
    <source>
        <dbReference type="ARBA" id="ARBA00022450"/>
    </source>
</evidence>
<dbReference type="SUPFAM" id="SSF47336">
    <property type="entry name" value="ACP-like"/>
    <property type="match status" value="1"/>
</dbReference>
<dbReference type="InterPro" id="IPR011004">
    <property type="entry name" value="Trimer_LpxA-like_sf"/>
</dbReference>
<dbReference type="GO" id="GO:0031177">
    <property type="term" value="F:phosphopantetheine binding"/>
    <property type="evidence" value="ECO:0007669"/>
    <property type="project" value="TreeGrafter"/>
</dbReference>
<dbReference type="NCBIfam" id="TIGR01733">
    <property type="entry name" value="AA-adenyl-dom"/>
    <property type="match status" value="1"/>
</dbReference>
<dbReference type="InterPro" id="IPR000873">
    <property type="entry name" value="AMP-dep_synth/lig_dom"/>
</dbReference>
<evidence type="ECO:0000259" key="4">
    <source>
        <dbReference type="PROSITE" id="PS50075"/>
    </source>
</evidence>
<feature type="transmembrane region" description="Helical" evidence="3">
    <location>
        <begin position="1126"/>
        <end position="1149"/>
    </location>
</feature>
<accession>A0AAC9K616</accession>
<dbReference type="Gene3D" id="3.40.50.12780">
    <property type="entry name" value="N-terminal domain of ligase-like"/>
    <property type="match status" value="1"/>
</dbReference>
<dbReference type="GO" id="GO:0016874">
    <property type="term" value="F:ligase activity"/>
    <property type="evidence" value="ECO:0007669"/>
    <property type="project" value="UniProtKB-KW"/>
</dbReference>
<evidence type="ECO:0000313" key="5">
    <source>
        <dbReference type="EMBL" id="APH53446.1"/>
    </source>
</evidence>
<keyword evidence="3" id="KW-0472">Membrane</keyword>
<dbReference type="SUPFAM" id="SSF51161">
    <property type="entry name" value="Trimeric LpxA-like enzymes"/>
    <property type="match status" value="3"/>
</dbReference>
<dbReference type="NCBIfam" id="TIGR02353">
    <property type="entry name" value="NRPS_term_dom"/>
    <property type="match status" value="1"/>
</dbReference>
<keyword evidence="3" id="KW-0812">Transmembrane</keyword>
<proteinExistence type="predicted"/>
<keyword evidence="2" id="KW-0597">Phosphoprotein</keyword>
<dbReference type="CDD" id="cd05930">
    <property type="entry name" value="A_NRPS"/>
    <property type="match status" value="1"/>
</dbReference>
<dbReference type="PANTHER" id="PTHR45527">
    <property type="entry name" value="NONRIBOSOMAL PEPTIDE SYNTHETASE"/>
    <property type="match status" value="1"/>
</dbReference>
<dbReference type="Pfam" id="PF00501">
    <property type="entry name" value="AMP-binding"/>
    <property type="match status" value="1"/>
</dbReference>